<keyword evidence="1" id="KW-1133">Transmembrane helix</keyword>
<evidence type="ECO:0000313" key="2">
    <source>
        <dbReference type="EMBL" id="GFG30940.1"/>
    </source>
</evidence>
<dbReference type="InParanoid" id="A0A6L2PHM8"/>
<dbReference type="OrthoDB" id="10062525at2759"/>
<evidence type="ECO:0000313" key="3">
    <source>
        <dbReference type="Proteomes" id="UP000502823"/>
    </source>
</evidence>
<sequence>MGYVSPSGASAEHNTNTASDLTHAEKDEFIKISSHTTLKSKYHDTTVDSFWISLKNEYPETIRLWILYLPFSTLHLCMAAFSTLETMKSQNWLTLCDVDSEMFTSLPFALVLKNYVNYTSPTHPLDETGSKYMYYSH</sequence>
<gene>
    <name evidence="2" type="ORF">Cfor_04038</name>
</gene>
<name>A0A6L2PHM8_COPFO</name>
<dbReference type="EMBL" id="BLKM01000267">
    <property type="protein sequence ID" value="GFG30940.1"/>
    <property type="molecule type" value="Genomic_DNA"/>
</dbReference>
<organism evidence="2 3">
    <name type="scientific">Coptotermes formosanus</name>
    <name type="common">Formosan subterranean termite</name>
    <dbReference type="NCBI Taxonomy" id="36987"/>
    <lineage>
        <taxon>Eukaryota</taxon>
        <taxon>Metazoa</taxon>
        <taxon>Ecdysozoa</taxon>
        <taxon>Arthropoda</taxon>
        <taxon>Hexapoda</taxon>
        <taxon>Insecta</taxon>
        <taxon>Pterygota</taxon>
        <taxon>Neoptera</taxon>
        <taxon>Polyneoptera</taxon>
        <taxon>Dictyoptera</taxon>
        <taxon>Blattodea</taxon>
        <taxon>Blattoidea</taxon>
        <taxon>Termitoidae</taxon>
        <taxon>Rhinotermitidae</taxon>
        <taxon>Coptotermes</taxon>
    </lineage>
</organism>
<reference evidence="3" key="1">
    <citation type="submission" date="2020-01" db="EMBL/GenBank/DDBJ databases">
        <title>Draft genome sequence of the Termite Coptotermes fromosanus.</title>
        <authorList>
            <person name="Itakura S."/>
            <person name="Yosikawa Y."/>
            <person name="Umezawa K."/>
        </authorList>
    </citation>
    <scope>NUCLEOTIDE SEQUENCE [LARGE SCALE GENOMIC DNA]</scope>
</reference>
<keyword evidence="3" id="KW-1185">Reference proteome</keyword>
<comment type="caution">
    <text evidence="2">The sequence shown here is derived from an EMBL/GenBank/DDBJ whole genome shotgun (WGS) entry which is preliminary data.</text>
</comment>
<accession>A0A6L2PHM8</accession>
<evidence type="ECO:0000256" key="1">
    <source>
        <dbReference type="SAM" id="Phobius"/>
    </source>
</evidence>
<keyword evidence="1" id="KW-0472">Membrane</keyword>
<dbReference type="Proteomes" id="UP000502823">
    <property type="component" value="Unassembled WGS sequence"/>
</dbReference>
<protein>
    <submittedName>
        <fullName evidence="2">Uncharacterized protein</fullName>
    </submittedName>
</protein>
<feature type="transmembrane region" description="Helical" evidence="1">
    <location>
        <begin position="65"/>
        <end position="84"/>
    </location>
</feature>
<keyword evidence="1" id="KW-0812">Transmembrane</keyword>
<proteinExistence type="predicted"/>
<dbReference type="AlphaFoldDB" id="A0A6L2PHM8"/>